<evidence type="ECO:0000313" key="3">
    <source>
        <dbReference type="Proteomes" id="UP000002377"/>
    </source>
</evidence>
<reference evidence="2 3" key="1">
    <citation type="submission" date="2010-05" db="EMBL/GenBank/DDBJ databases">
        <title>Complete sequence of Thermincola sp. JR.</title>
        <authorList>
            <consortium name="US DOE Joint Genome Institute"/>
            <person name="Lucas S."/>
            <person name="Copeland A."/>
            <person name="Lapidus A."/>
            <person name="Cheng J.-F."/>
            <person name="Bruce D."/>
            <person name="Goodwin L."/>
            <person name="Pitluck S."/>
            <person name="Chertkov O."/>
            <person name="Detter J.C."/>
            <person name="Han C."/>
            <person name="Tapia R."/>
            <person name="Land M."/>
            <person name="Hauser L."/>
            <person name="Kyrpides N."/>
            <person name="Mikhailova N."/>
            <person name="Hazen T.C."/>
            <person name="Woyke T."/>
        </authorList>
    </citation>
    <scope>NUCLEOTIDE SEQUENCE [LARGE SCALE GENOMIC DNA]</scope>
    <source>
        <strain evidence="2 3">JR</strain>
    </source>
</reference>
<dbReference type="Proteomes" id="UP000002377">
    <property type="component" value="Chromosome"/>
</dbReference>
<protein>
    <recommendedName>
        <fullName evidence="4">DUF2802 domain-containing protein</fullName>
    </recommendedName>
</protein>
<dbReference type="Pfam" id="PF19610">
    <property type="entry name" value="DUF6115"/>
    <property type="match status" value="1"/>
</dbReference>
<dbReference type="EMBL" id="CP002028">
    <property type="protein sequence ID" value="ADG82362.1"/>
    <property type="molecule type" value="Genomic_DNA"/>
</dbReference>
<dbReference type="KEGG" id="tjr:TherJR_1509"/>
<keyword evidence="1" id="KW-0175">Coiled coil</keyword>
<sequence length="191" mass="21414">MSDLLLLIGLILVIGSFWSRRRFNEQEIKDLQKIKAEIVQAKEDVGSLMKELIGVSEQVVETISEKIKEAQVTVQNMPVINPDQCTRAEEENKTGKIISLYETRSKEKERDIKLQLAKKEVVQKSAVTKDSSSEYPQETLPQAVPAKHQAVYSLAEMGYTVDQIAKQMSIGKGEVALILELKNKGEEINGI</sequence>
<dbReference type="STRING" id="635013.TherJR_1509"/>
<evidence type="ECO:0008006" key="4">
    <source>
        <dbReference type="Google" id="ProtNLM"/>
    </source>
</evidence>
<dbReference type="HOGENOM" id="CLU_1420846_0_0_9"/>
<evidence type="ECO:0000313" key="2">
    <source>
        <dbReference type="EMBL" id="ADG82362.1"/>
    </source>
</evidence>
<dbReference type="AlphaFoldDB" id="D5XFE1"/>
<dbReference type="OrthoDB" id="1708317at2"/>
<proteinExistence type="predicted"/>
<organism evidence="2 3">
    <name type="scientific">Thermincola potens (strain JR)</name>
    <dbReference type="NCBI Taxonomy" id="635013"/>
    <lineage>
        <taxon>Bacteria</taxon>
        <taxon>Bacillati</taxon>
        <taxon>Bacillota</taxon>
        <taxon>Clostridia</taxon>
        <taxon>Eubacteriales</taxon>
        <taxon>Thermincolaceae</taxon>
        <taxon>Thermincola</taxon>
    </lineage>
</organism>
<keyword evidence="3" id="KW-1185">Reference proteome</keyword>
<gene>
    <name evidence="2" type="ordered locus">TherJR_1509</name>
</gene>
<feature type="coiled-coil region" evidence="1">
    <location>
        <begin position="24"/>
        <end position="51"/>
    </location>
</feature>
<evidence type="ECO:0000256" key="1">
    <source>
        <dbReference type="SAM" id="Coils"/>
    </source>
</evidence>
<dbReference type="RefSeq" id="WP_013120377.1">
    <property type="nucleotide sequence ID" value="NC_014152.1"/>
</dbReference>
<name>D5XFE1_THEPJ</name>
<dbReference type="InterPro" id="IPR046118">
    <property type="entry name" value="DUF6115"/>
</dbReference>
<accession>D5XFE1</accession>